<dbReference type="KEGG" id="tbe:Trebr_1368"/>
<dbReference type="Proteomes" id="UP000006546">
    <property type="component" value="Chromosome"/>
</dbReference>
<keyword evidence="7" id="KW-1185">Reference proteome</keyword>
<keyword evidence="3 6" id="KW-0328">Glycosyltransferase</keyword>
<dbReference type="Gene3D" id="3.40.50.2000">
    <property type="entry name" value="Glycogen Phosphorylase B"/>
    <property type="match status" value="2"/>
</dbReference>
<evidence type="ECO:0000313" key="7">
    <source>
        <dbReference type="Proteomes" id="UP000006546"/>
    </source>
</evidence>
<dbReference type="RefSeq" id="WP_013758497.1">
    <property type="nucleotide sequence ID" value="NC_015500.1"/>
</dbReference>
<dbReference type="Pfam" id="PF13692">
    <property type="entry name" value="Glyco_trans_1_4"/>
    <property type="match status" value="1"/>
</dbReference>
<organism evidence="6 7">
    <name type="scientific">Treponema brennaborense (strain DSM 12168 / CIP 105900 / DD5/3)</name>
    <dbReference type="NCBI Taxonomy" id="906968"/>
    <lineage>
        <taxon>Bacteria</taxon>
        <taxon>Pseudomonadati</taxon>
        <taxon>Spirochaetota</taxon>
        <taxon>Spirochaetia</taxon>
        <taxon>Spirochaetales</taxon>
        <taxon>Treponemataceae</taxon>
        <taxon>Treponema</taxon>
    </lineage>
</organism>
<dbReference type="SUPFAM" id="SSF53756">
    <property type="entry name" value="UDP-Glycosyltransferase/glycogen phosphorylase"/>
    <property type="match status" value="1"/>
</dbReference>
<dbReference type="InterPro" id="IPR013534">
    <property type="entry name" value="Starch_synth_cat_dom"/>
</dbReference>
<dbReference type="HOGENOM" id="CLU_009583_18_5_12"/>
<dbReference type="AlphaFoldDB" id="F4LMP5"/>
<evidence type="ECO:0000256" key="3">
    <source>
        <dbReference type="ARBA" id="ARBA00022676"/>
    </source>
</evidence>
<dbReference type="PANTHER" id="PTHR45825:SF11">
    <property type="entry name" value="ALPHA AMYLASE DOMAIN-CONTAINING PROTEIN"/>
    <property type="match status" value="1"/>
</dbReference>
<dbReference type="Pfam" id="PF08323">
    <property type="entry name" value="Glyco_transf_5"/>
    <property type="match status" value="1"/>
</dbReference>
<dbReference type="GO" id="GO:0009011">
    <property type="term" value="F:alpha-1,4-glucan glucosyltransferase (ADP-glucose donor) activity"/>
    <property type="evidence" value="ECO:0007669"/>
    <property type="project" value="UniProtKB-EC"/>
</dbReference>
<evidence type="ECO:0000256" key="1">
    <source>
        <dbReference type="ARBA" id="ARBA00001478"/>
    </source>
</evidence>
<dbReference type="STRING" id="906968.Trebr_1368"/>
<evidence type="ECO:0000259" key="5">
    <source>
        <dbReference type="Pfam" id="PF08323"/>
    </source>
</evidence>
<sequence length="528" mass="57256">MTDQIYTVPRTLWLISREYAGIAEAGGVKNVACSLCEGLAAKGCAVTLLIPRYACSDFHAVTEYTPDCVAPQQVCVAEKEYTVSFDSGYCNGVKLVFVLHQIFADKTGVYTYTAEDERRDPRRKRGTGHADALLMDVLFQKAVLAYGTVCGLLPDVIHCQDAATALIPVMARNLAPFSDFFGRTRFAVTIHNAGPGYHHEFPSVAAAIEYTGLPEPLVSAAVNGAAVEPFLLAGAYAGLSTVSPWYADELLNPANADTGGLSVLFSRRHFRIKGITNGIDCDKYDPSDTAKSLLPFAFAPAHGELDGKYKNRKFFIETYAGKAAVSDAYPALVRSGYLQNEKKGERPVYFCYHGRIVSQKGIDILILAASALLASRTDARVVIVGQGEALLENALGDLAVKYAGRCVYFCGYDRAVSRLATAVSDFIVLPSKFEPCGLEDFIGQLFGTVPVAHATGGLNKISDGETGFLYTENTPEQLLSVLTRLTALVKNEPSALYSLIERGAVCVADRYAWEKVIEREYVPFYAGL</sequence>
<dbReference type="EMBL" id="CP002696">
    <property type="protein sequence ID" value="AEE16792.1"/>
    <property type="molecule type" value="Genomic_DNA"/>
</dbReference>
<evidence type="ECO:0000313" key="6">
    <source>
        <dbReference type="EMBL" id="AEE16792.1"/>
    </source>
</evidence>
<comment type="catalytic activity">
    <reaction evidence="1">
        <text>[(1-&gt;4)-alpha-D-glucosyl](n) + ADP-alpha-D-glucose = [(1-&gt;4)-alpha-D-glucosyl](n+1) + ADP + H(+)</text>
        <dbReference type="Rhea" id="RHEA:18189"/>
        <dbReference type="Rhea" id="RHEA-COMP:9584"/>
        <dbReference type="Rhea" id="RHEA-COMP:9587"/>
        <dbReference type="ChEBI" id="CHEBI:15378"/>
        <dbReference type="ChEBI" id="CHEBI:15444"/>
        <dbReference type="ChEBI" id="CHEBI:57498"/>
        <dbReference type="ChEBI" id="CHEBI:456216"/>
        <dbReference type="EC" id="2.4.1.21"/>
    </reaction>
</comment>
<accession>F4LMP5</accession>
<proteinExistence type="predicted"/>
<evidence type="ECO:0000256" key="4">
    <source>
        <dbReference type="ARBA" id="ARBA00022679"/>
    </source>
</evidence>
<name>F4LMP5_TREBD</name>
<dbReference type="PANTHER" id="PTHR45825">
    <property type="entry name" value="GRANULE-BOUND STARCH SYNTHASE 1, CHLOROPLASTIC/AMYLOPLASTIC"/>
    <property type="match status" value="1"/>
</dbReference>
<feature type="domain" description="Starch synthase catalytic" evidence="5">
    <location>
        <begin position="14"/>
        <end position="255"/>
    </location>
</feature>
<protein>
    <recommendedName>
        <fullName evidence="2">starch synthase</fullName>
        <ecNumber evidence="2">2.4.1.21</ecNumber>
    </recommendedName>
</protein>
<dbReference type="EC" id="2.4.1.21" evidence="2"/>
<reference evidence="7" key="1">
    <citation type="submission" date="2011-04" db="EMBL/GenBank/DDBJ databases">
        <title>The complete genome of Treponema brennaborense DSM 12168.</title>
        <authorList>
            <person name="Lucas S."/>
            <person name="Han J."/>
            <person name="Lapidus A."/>
            <person name="Bruce D."/>
            <person name="Goodwin L."/>
            <person name="Pitluck S."/>
            <person name="Peters L."/>
            <person name="Kyrpides N."/>
            <person name="Mavromatis K."/>
            <person name="Ivanova N."/>
            <person name="Mikhailova N."/>
            <person name="Pagani I."/>
            <person name="Teshima H."/>
            <person name="Detter J.C."/>
            <person name="Tapia R."/>
            <person name="Han C."/>
            <person name="Land M."/>
            <person name="Hauser L."/>
            <person name="Markowitz V."/>
            <person name="Cheng J.-F."/>
            <person name="Hugenholtz P."/>
            <person name="Woyke T."/>
            <person name="Wu D."/>
            <person name="Gronow S."/>
            <person name="Wellnitz S."/>
            <person name="Brambilla E."/>
            <person name="Klenk H.-P."/>
            <person name="Eisen J.A."/>
        </authorList>
    </citation>
    <scope>NUCLEOTIDE SEQUENCE [LARGE SCALE GENOMIC DNA]</scope>
    <source>
        <strain evidence="7">DSM 12168 / CIP 105900 / DD5/3</strain>
    </source>
</reference>
<dbReference type="eggNOG" id="COG0297">
    <property type="taxonomic scope" value="Bacteria"/>
</dbReference>
<evidence type="ECO:0000256" key="2">
    <source>
        <dbReference type="ARBA" id="ARBA00012588"/>
    </source>
</evidence>
<keyword evidence="4 6" id="KW-0808">Transferase</keyword>
<gene>
    <name evidence="6" type="ordered locus">Trebr_1368</name>
</gene>